<protein>
    <recommendedName>
        <fullName evidence="2">non-specific serine/threonine protein kinase</fullName>
        <ecNumber evidence="2">2.7.11.1</ecNumber>
    </recommendedName>
</protein>
<dbReference type="InterPro" id="IPR001245">
    <property type="entry name" value="Ser-Thr/Tyr_kinase_cat_dom"/>
</dbReference>
<feature type="repeat" description="ANK" evidence="11">
    <location>
        <begin position="83"/>
        <end position="115"/>
    </location>
</feature>
<evidence type="ECO:0000259" key="15">
    <source>
        <dbReference type="PROSITE" id="PS50011"/>
    </source>
</evidence>
<dbReference type="SMART" id="SM00220">
    <property type="entry name" value="S_TKc"/>
    <property type="match status" value="1"/>
</dbReference>
<dbReference type="InterPro" id="IPR008271">
    <property type="entry name" value="Ser/Thr_kinase_AS"/>
</dbReference>
<evidence type="ECO:0000313" key="16">
    <source>
        <dbReference type="EMBL" id="OAE24161.1"/>
    </source>
</evidence>
<evidence type="ECO:0000256" key="4">
    <source>
        <dbReference type="ARBA" id="ARBA00022679"/>
    </source>
</evidence>
<dbReference type="Gene3D" id="1.10.510.10">
    <property type="entry name" value="Transferase(Phosphotransferase) domain 1"/>
    <property type="match status" value="1"/>
</dbReference>
<evidence type="ECO:0000256" key="5">
    <source>
        <dbReference type="ARBA" id="ARBA00022737"/>
    </source>
</evidence>
<dbReference type="FunFam" id="1.10.510.10:FF:000355">
    <property type="entry name" value="Integrin-linked protein kinase family"/>
    <property type="match status" value="1"/>
</dbReference>
<feature type="domain" description="Protein kinase" evidence="15">
    <location>
        <begin position="173"/>
        <end position="432"/>
    </location>
</feature>
<evidence type="ECO:0000256" key="10">
    <source>
        <dbReference type="ARBA" id="ARBA00048679"/>
    </source>
</evidence>
<comment type="catalytic activity">
    <reaction evidence="9">
        <text>L-threonyl-[protein] + ATP = O-phospho-L-threonyl-[protein] + ADP + H(+)</text>
        <dbReference type="Rhea" id="RHEA:46608"/>
        <dbReference type="Rhea" id="RHEA-COMP:11060"/>
        <dbReference type="Rhea" id="RHEA-COMP:11605"/>
        <dbReference type="ChEBI" id="CHEBI:15378"/>
        <dbReference type="ChEBI" id="CHEBI:30013"/>
        <dbReference type="ChEBI" id="CHEBI:30616"/>
        <dbReference type="ChEBI" id="CHEBI:61977"/>
        <dbReference type="ChEBI" id="CHEBI:456216"/>
        <dbReference type="EC" id="2.7.11.1"/>
    </reaction>
</comment>
<dbReference type="GO" id="GO:0004674">
    <property type="term" value="F:protein serine/threonine kinase activity"/>
    <property type="evidence" value="ECO:0007669"/>
    <property type="project" value="UniProtKB-KW"/>
</dbReference>
<dbReference type="CDD" id="cd13999">
    <property type="entry name" value="STKc_MAP3K-like"/>
    <property type="match status" value="1"/>
</dbReference>
<comment type="catalytic activity">
    <reaction evidence="10">
        <text>L-seryl-[protein] + ATP = O-phospho-L-seryl-[protein] + ADP + H(+)</text>
        <dbReference type="Rhea" id="RHEA:17989"/>
        <dbReference type="Rhea" id="RHEA-COMP:9863"/>
        <dbReference type="Rhea" id="RHEA-COMP:11604"/>
        <dbReference type="ChEBI" id="CHEBI:15378"/>
        <dbReference type="ChEBI" id="CHEBI:29999"/>
        <dbReference type="ChEBI" id="CHEBI:30616"/>
        <dbReference type="ChEBI" id="CHEBI:83421"/>
        <dbReference type="ChEBI" id="CHEBI:456216"/>
        <dbReference type="EC" id="2.7.11.1"/>
    </reaction>
</comment>
<evidence type="ECO:0000256" key="6">
    <source>
        <dbReference type="ARBA" id="ARBA00022741"/>
    </source>
</evidence>
<comment type="caution">
    <text evidence="16">The sequence shown here is derived from an EMBL/GenBank/DDBJ whole genome shotgun (WGS) entry which is preliminary data.</text>
</comment>
<dbReference type="PANTHER" id="PTHR44329:SF289">
    <property type="entry name" value="SERINE_THREONINE-PROTEIN KINASE VIK"/>
    <property type="match status" value="1"/>
</dbReference>
<gene>
    <name evidence="16" type="ORF">AXG93_2752s1760</name>
</gene>
<dbReference type="Pfam" id="PF07714">
    <property type="entry name" value="PK_Tyr_Ser-Thr"/>
    <property type="match status" value="1"/>
</dbReference>
<evidence type="ECO:0000256" key="13">
    <source>
        <dbReference type="RuleBase" id="RU000304"/>
    </source>
</evidence>
<keyword evidence="5" id="KW-0677">Repeat</keyword>
<keyword evidence="7" id="KW-0418">Kinase</keyword>
<evidence type="ECO:0000256" key="9">
    <source>
        <dbReference type="ARBA" id="ARBA00047899"/>
    </source>
</evidence>
<dbReference type="GO" id="GO:0005524">
    <property type="term" value="F:ATP binding"/>
    <property type="evidence" value="ECO:0007669"/>
    <property type="project" value="UniProtKB-UniRule"/>
</dbReference>
<dbReference type="Gene3D" id="1.25.40.20">
    <property type="entry name" value="Ankyrin repeat-containing domain"/>
    <property type="match status" value="1"/>
</dbReference>
<dbReference type="SUPFAM" id="SSF56112">
    <property type="entry name" value="Protein kinase-like (PK-like)"/>
    <property type="match status" value="1"/>
</dbReference>
<dbReference type="PROSITE" id="PS50088">
    <property type="entry name" value="ANK_REPEAT"/>
    <property type="match status" value="1"/>
</dbReference>
<dbReference type="PROSITE" id="PS00108">
    <property type="entry name" value="PROTEIN_KINASE_ST"/>
    <property type="match status" value="1"/>
</dbReference>
<feature type="compositionally biased region" description="Basic and acidic residues" evidence="14">
    <location>
        <begin position="15"/>
        <end position="26"/>
    </location>
</feature>
<evidence type="ECO:0000313" key="17">
    <source>
        <dbReference type="Proteomes" id="UP000077202"/>
    </source>
</evidence>
<dbReference type="InterPro" id="IPR000719">
    <property type="entry name" value="Prot_kinase_dom"/>
</dbReference>
<dbReference type="EMBL" id="LVLJ01002675">
    <property type="protein sequence ID" value="OAE24161.1"/>
    <property type="molecule type" value="Genomic_DNA"/>
</dbReference>
<dbReference type="SUPFAM" id="SSF48403">
    <property type="entry name" value="Ankyrin repeat"/>
    <property type="match status" value="1"/>
</dbReference>
<dbReference type="Pfam" id="PF12796">
    <property type="entry name" value="Ank_2"/>
    <property type="match status" value="1"/>
</dbReference>
<keyword evidence="6 12" id="KW-0547">Nucleotide-binding</keyword>
<dbReference type="PIRSF" id="PIRSF000654">
    <property type="entry name" value="Integrin-linked_kinase"/>
    <property type="match status" value="1"/>
</dbReference>
<feature type="binding site" evidence="12">
    <location>
        <position position="200"/>
    </location>
    <ligand>
        <name>ATP</name>
        <dbReference type="ChEBI" id="CHEBI:30616"/>
    </ligand>
</feature>
<dbReference type="PANTHER" id="PTHR44329">
    <property type="entry name" value="SERINE/THREONINE-PROTEIN KINASE TNNI3K-RELATED"/>
    <property type="match status" value="1"/>
</dbReference>
<keyword evidence="8 12" id="KW-0067">ATP-binding</keyword>
<dbReference type="InterPro" id="IPR011009">
    <property type="entry name" value="Kinase-like_dom_sf"/>
</dbReference>
<evidence type="ECO:0000256" key="2">
    <source>
        <dbReference type="ARBA" id="ARBA00012513"/>
    </source>
</evidence>
<organism evidence="16 17">
    <name type="scientific">Marchantia polymorpha subsp. ruderalis</name>
    <dbReference type="NCBI Taxonomy" id="1480154"/>
    <lineage>
        <taxon>Eukaryota</taxon>
        <taxon>Viridiplantae</taxon>
        <taxon>Streptophyta</taxon>
        <taxon>Embryophyta</taxon>
        <taxon>Marchantiophyta</taxon>
        <taxon>Marchantiopsida</taxon>
        <taxon>Marchantiidae</taxon>
        <taxon>Marchantiales</taxon>
        <taxon>Marchantiaceae</taxon>
        <taxon>Marchantia</taxon>
    </lineage>
</organism>
<evidence type="ECO:0000256" key="3">
    <source>
        <dbReference type="ARBA" id="ARBA00022527"/>
    </source>
</evidence>
<dbReference type="InterPro" id="IPR017441">
    <property type="entry name" value="Protein_kinase_ATP_BS"/>
</dbReference>
<comment type="similarity">
    <text evidence="1">Belongs to the protein kinase superfamily. TKL Ser/Thr protein kinase family.</text>
</comment>
<dbReference type="SMART" id="SM00248">
    <property type="entry name" value="ANK"/>
    <property type="match status" value="2"/>
</dbReference>
<evidence type="ECO:0000256" key="14">
    <source>
        <dbReference type="SAM" id="MobiDB-lite"/>
    </source>
</evidence>
<accession>A0A176VUW8</accession>
<keyword evidence="17" id="KW-1185">Reference proteome</keyword>
<feature type="region of interest" description="Disordered" evidence="14">
    <location>
        <begin position="1"/>
        <end position="43"/>
    </location>
</feature>
<reference evidence="16" key="1">
    <citation type="submission" date="2016-03" db="EMBL/GenBank/DDBJ databases">
        <title>Mechanisms controlling the formation of the plant cell surface in tip-growing cells are functionally conserved among land plants.</title>
        <authorList>
            <person name="Honkanen S."/>
            <person name="Jones V.A."/>
            <person name="Morieri G."/>
            <person name="Champion C."/>
            <person name="Hetherington A.J."/>
            <person name="Kelly S."/>
            <person name="Saint-Marcoux D."/>
            <person name="Proust H."/>
            <person name="Prescott H."/>
            <person name="Dolan L."/>
        </authorList>
    </citation>
    <scope>NUCLEOTIDE SEQUENCE [LARGE SCALE GENOMIC DNA]</scope>
    <source>
        <tissue evidence="16">Whole gametophyte</tissue>
    </source>
</reference>
<keyword evidence="4" id="KW-0808">Transferase</keyword>
<evidence type="ECO:0000256" key="12">
    <source>
        <dbReference type="PROSITE-ProRule" id="PRU10141"/>
    </source>
</evidence>
<evidence type="ECO:0000256" key="7">
    <source>
        <dbReference type="ARBA" id="ARBA00022777"/>
    </source>
</evidence>
<dbReference type="Proteomes" id="UP000077202">
    <property type="component" value="Unassembled WGS sequence"/>
</dbReference>
<keyword evidence="11" id="KW-0040">ANK repeat</keyword>
<name>A0A176VUW8_MARPO</name>
<dbReference type="PROSITE" id="PS50011">
    <property type="entry name" value="PROTEIN_KINASE_DOM"/>
    <property type="match status" value="1"/>
</dbReference>
<dbReference type="PROSITE" id="PS50297">
    <property type="entry name" value="ANK_REP_REGION"/>
    <property type="match status" value="1"/>
</dbReference>
<evidence type="ECO:0000256" key="1">
    <source>
        <dbReference type="ARBA" id="ARBA00005843"/>
    </source>
</evidence>
<dbReference type="InterPro" id="IPR002110">
    <property type="entry name" value="Ankyrin_rpt"/>
</dbReference>
<proteinExistence type="inferred from homology"/>
<evidence type="ECO:0000256" key="8">
    <source>
        <dbReference type="ARBA" id="ARBA00022840"/>
    </source>
</evidence>
<dbReference type="EC" id="2.7.11.1" evidence="2"/>
<dbReference type="InterPro" id="IPR051681">
    <property type="entry name" value="Ser/Thr_Kinases-Pseudokinases"/>
</dbReference>
<keyword evidence="3 13" id="KW-0723">Serine/threonine-protein kinase</keyword>
<dbReference type="InterPro" id="IPR036770">
    <property type="entry name" value="Ankyrin_rpt-contain_sf"/>
</dbReference>
<evidence type="ECO:0000256" key="11">
    <source>
        <dbReference type="PROSITE-ProRule" id="PRU00023"/>
    </source>
</evidence>
<dbReference type="PRINTS" id="PR00109">
    <property type="entry name" value="TYRKINASE"/>
</dbReference>
<dbReference type="GO" id="GO:0005737">
    <property type="term" value="C:cytoplasm"/>
    <property type="evidence" value="ECO:0007669"/>
    <property type="project" value="UniProtKB-ARBA"/>
</dbReference>
<sequence length="498" mass="55699">MHAAKSALKKLGRSRRSDSPGRESPRSQDNSGSSKGSQISPNSELATLKPLTLLFFHSRNDNVDALQKLLKDDPSLANSKDYDLRTALHVAATYGCTKAARVLLQNKAEVNALDRWQTSPLADATNSRHTDLIKLLTEAGGEIHGSHGQEMKCVAPPTIAKSDWEIDPSEIDLSCSVKIGKGSFGEIRKLQWRGTPVAVKTILPALSDDKLVVQDFRHEVELLVKVRHPNIVQFLGAVTKKPPLMLITEYLPGGDLHVVLKEKGPLAPHIIVKFALDIARGVTYLHNGPNTIIHRDLKPRNVLLGESNQLKVGDFGLSKLMKMTNLHDIYKMTGETGSYRYMAPEVFEHRSYDKSVDVFSFAVILFEMFEGSPPFAHMDAYEAARQVARVDKRPPFTKQYPAGMKELIEECWRGDPYRRPLFVDIIPRLENINQELQAACPTERSHLWRFSHNHHGSDPSSEGGTGSLDLEFLGFFLGEESGVMKNQRRGHHFVYRVS</sequence>
<dbReference type="PROSITE" id="PS00107">
    <property type="entry name" value="PROTEIN_KINASE_ATP"/>
    <property type="match status" value="1"/>
</dbReference>
<dbReference type="AlphaFoldDB" id="A0A176VUW8"/>
<dbReference type="FunFam" id="3.30.200.20:FF:000180">
    <property type="entry name" value="serine/threonine-protein kinase STY46-like"/>
    <property type="match status" value="1"/>
</dbReference>
<dbReference type="Gene3D" id="3.30.200.20">
    <property type="entry name" value="Phosphorylase Kinase, domain 1"/>
    <property type="match status" value="1"/>
</dbReference>
<feature type="compositionally biased region" description="Polar residues" evidence="14">
    <location>
        <begin position="27"/>
        <end position="43"/>
    </location>
</feature>